<feature type="domain" description="SfsA N-terminal OB" evidence="3">
    <location>
        <begin position="12"/>
        <end position="78"/>
    </location>
</feature>
<evidence type="ECO:0000256" key="1">
    <source>
        <dbReference type="HAMAP-Rule" id="MF_00095"/>
    </source>
</evidence>
<dbReference type="PANTHER" id="PTHR30545">
    <property type="entry name" value="SUGAR FERMENTATION STIMULATION PROTEIN A"/>
    <property type="match status" value="1"/>
</dbReference>
<proteinExistence type="inferred from homology"/>
<gene>
    <name evidence="1 4" type="primary">sfsA</name>
    <name evidence="4" type="ORF">H8E41_08420</name>
</gene>
<organism evidence="4 5">
    <name type="scientific">Candidatus Desulfobia pelagia</name>
    <dbReference type="NCBI Taxonomy" id="2841692"/>
    <lineage>
        <taxon>Bacteria</taxon>
        <taxon>Pseudomonadati</taxon>
        <taxon>Thermodesulfobacteriota</taxon>
        <taxon>Desulfobulbia</taxon>
        <taxon>Desulfobulbales</taxon>
        <taxon>Desulfobulbaceae</taxon>
        <taxon>Candidatus Desulfobia</taxon>
    </lineage>
</organism>
<feature type="domain" description="Sugar fermentation stimulation protein C-terminal" evidence="2">
    <location>
        <begin position="82"/>
        <end position="218"/>
    </location>
</feature>
<dbReference type="AlphaFoldDB" id="A0A8J6TFW3"/>
<dbReference type="Pfam" id="PF17746">
    <property type="entry name" value="SfsA_N"/>
    <property type="match status" value="1"/>
</dbReference>
<comment type="similarity">
    <text evidence="1">Belongs to the SfsA family.</text>
</comment>
<comment type="caution">
    <text evidence="4">The sequence shown here is derived from an EMBL/GenBank/DDBJ whole genome shotgun (WGS) entry which is preliminary data.</text>
</comment>
<dbReference type="GO" id="GO:0003677">
    <property type="term" value="F:DNA binding"/>
    <property type="evidence" value="ECO:0007669"/>
    <property type="project" value="InterPro"/>
</dbReference>
<dbReference type="Gene3D" id="2.40.50.580">
    <property type="match status" value="1"/>
</dbReference>
<dbReference type="InterPro" id="IPR005224">
    <property type="entry name" value="SfsA"/>
</dbReference>
<accession>A0A8J6TFW3</accession>
<dbReference type="PANTHER" id="PTHR30545:SF2">
    <property type="entry name" value="SUGAR FERMENTATION STIMULATION PROTEIN A"/>
    <property type="match status" value="1"/>
</dbReference>
<evidence type="ECO:0000259" key="2">
    <source>
        <dbReference type="Pfam" id="PF03749"/>
    </source>
</evidence>
<dbReference type="Gene3D" id="3.40.1350.60">
    <property type="match status" value="1"/>
</dbReference>
<evidence type="ECO:0000313" key="5">
    <source>
        <dbReference type="Proteomes" id="UP000614424"/>
    </source>
</evidence>
<sequence length="230" mass="25346">MILPLLEPALFVKRYKRFLVDVEMADGSILTVHCPNTGSMRGCLSPKSPVMLSRSDSPTRKYPHTLEMIQVDGNWVGINTSRTNHLVREAIENGIIHEFGKVGDIKAEVKVSGKSRLDFLLQRVDNQLYVEVKNCTLVENGTAMFPDAVTERGTKHLRELIDLKGQGFDAAVFFCVQRMDGQEFAPAAHIDPLYAATLAEAAAAGVMVVAYQATVGPEEIKITHALPVRL</sequence>
<evidence type="ECO:0000313" key="4">
    <source>
        <dbReference type="EMBL" id="MBC8317918.1"/>
    </source>
</evidence>
<dbReference type="Pfam" id="PF03749">
    <property type="entry name" value="SfsA"/>
    <property type="match status" value="1"/>
</dbReference>
<dbReference type="InterPro" id="IPR041465">
    <property type="entry name" value="SfsA_N"/>
</dbReference>
<dbReference type="HAMAP" id="MF_00095">
    <property type="entry name" value="SfsA"/>
    <property type="match status" value="1"/>
</dbReference>
<reference evidence="4 5" key="1">
    <citation type="submission" date="2020-08" db="EMBL/GenBank/DDBJ databases">
        <title>Bridging the membrane lipid divide: bacteria of the FCB group superphylum have the potential to synthesize archaeal ether lipids.</title>
        <authorList>
            <person name="Villanueva L."/>
            <person name="Von Meijenfeldt F.A.B."/>
            <person name="Westbye A.B."/>
            <person name="Yadav S."/>
            <person name="Hopmans E.C."/>
            <person name="Dutilh B.E."/>
            <person name="Sinninghe Damste J.S."/>
        </authorList>
    </citation>
    <scope>NUCLEOTIDE SEQUENCE [LARGE SCALE GENOMIC DNA]</scope>
    <source>
        <strain evidence="4">NIOZ-UU47</strain>
    </source>
</reference>
<protein>
    <recommendedName>
        <fullName evidence="1">Sugar fermentation stimulation protein homolog</fullName>
    </recommendedName>
</protein>
<evidence type="ECO:0000259" key="3">
    <source>
        <dbReference type="Pfam" id="PF17746"/>
    </source>
</evidence>
<dbReference type="CDD" id="cd22359">
    <property type="entry name" value="SfsA-like_bacterial"/>
    <property type="match status" value="1"/>
</dbReference>
<dbReference type="EMBL" id="JACNJZ010000115">
    <property type="protein sequence ID" value="MBC8317918.1"/>
    <property type="molecule type" value="Genomic_DNA"/>
</dbReference>
<dbReference type="InterPro" id="IPR040452">
    <property type="entry name" value="SfsA_C"/>
</dbReference>
<dbReference type="Proteomes" id="UP000614424">
    <property type="component" value="Unassembled WGS sequence"/>
</dbReference>
<dbReference type="NCBIfam" id="TIGR00230">
    <property type="entry name" value="sfsA"/>
    <property type="match status" value="1"/>
</dbReference>
<name>A0A8J6TFW3_9BACT</name>